<dbReference type="SUPFAM" id="SSF56436">
    <property type="entry name" value="C-type lectin-like"/>
    <property type="match status" value="2"/>
</dbReference>
<dbReference type="InterPro" id="IPR001304">
    <property type="entry name" value="C-type_lectin-like"/>
</dbReference>
<dbReference type="GeneTree" id="ENSGT01050000244842"/>
<evidence type="ECO:0000259" key="2">
    <source>
        <dbReference type="PROSITE" id="PS50041"/>
    </source>
</evidence>
<evidence type="ECO:0000313" key="3">
    <source>
        <dbReference type="Ensembl" id="ENSSDUP00000016033.1"/>
    </source>
</evidence>
<dbReference type="Gene3D" id="3.10.100.10">
    <property type="entry name" value="Mannose-Binding Protein A, subunit A"/>
    <property type="match status" value="2"/>
</dbReference>
<dbReference type="Pfam" id="PF00059">
    <property type="entry name" value="Lectin_C"/>
    <property type="match status" value="2"/>
</dbReference>
<dbReference type="InterPro" id="IPR018378">
    <property type="entry name" value="C-type_lectin_CS"/>
</dbReference>
<name>A0A3B4UCY5_SERDU</name>
<keyword evidence="1" id="KW-1015">Disulfide bond</keyword>
<proteinExistence type="predicted"/>
<dbReference type="PROSITE" id="PS00615">
    <property type="entry name" value="C_TYPE_LECTIN_1"/>
    <property type="match status" value="1"/>
</dbReference>
<feature type="domain" description="C-type lectin" evidence="2">
    <location>
        <begin position="1"/>
        <end position="115"/>
    </location>
</feature>
<evidence type="ECO:0000313" key="4">
    <source>
        <dbReference type="Proteomes" id="UP000261420"/>
    </source>
</evidence>
<dbReference type="PANTHER" id="PTHR45784:SF3">
    <property type="entry name" value="C-TYPE LECTIN DOMAIN FAMILY 4 MEMBER K-LIKE-RELATED"/>
    <property type="match status" value="1"/>
</dbReference>
<keyword evidence="4" id="KW-1185">Reference proteome</keyword>
<dbReference type="CDD" id="cd00037">
    <property type="entry name" value="CLECT"/>
    <property type="match status" value="1"/>
</dbReference>
<dbReference type="InterPro" id="IPR016187">
    <property type="entry name" value="CTDL_fold"/>
</dbReference>
<accession>A0A3B4UCY5</accession>
<dbReference type="PROSITE" id="PS50041">
    <property type="entry name" value="C_TYPE_LECTIN_2"/>
    <property type="match status" value="2"/>
</dbReference>
<dbReference type="PANTHER" id="PTHR45784">
    <property type="entry name" value="C-TYPE LECTIN DOMAIN FAMILY 20 MEMBER A-RELATED"/>
    <property type="match status" value="1"/>
</dbReference>
<dbReference type="OMA" id="INAREYC"/>
<dbReference type="Ensembl" id="ENSSDUT00000016325.1">
    <property type="protein sequence ID" value="ENSSDUP00000016033.1"/>
    <property type="gene ID" value="ENSSDUG00000011706.1"/>
</dbReference>
<reference evidence="3" key="2">
    <citation type="submission" date="2025-09" db="UniProtKB">
        <authorList>
            <consortium name="Ensembl"/>
        </authorList>
    </citation>
    <scope>IDENTIFICATION</scope>
</reference>
<dbReference type="Proteomes" id="UP000261420">
    <property type="component" value="Unplaced"/>
</dbReference>
<organism evidence="3 4">
    <name type="scientific">Seriola dumerili</name>
    <name type="common">Greater amberjack</name>
    <name type="synonym">Caranx dumerili</name>
    <dbReference type="NCBI Taxonomy" id="41447"/>
    <lineage>
        <taxon>Eukaryota</taxon>
        <taxon>Metazoa</taxon>
        <taxon>Chordata</taxon>
        <taxon>Craniata</taxon>
        <taxon>Vertebrata</taxon>
        <taxon>Euteleostomi</taxon>
        <taxon>Actinopterygii</taxon>
        <taxon>Neopterygii</taxon>
        <taxon>Teleostei</taxon>
        <taxon>Neoteleostei</taxon>
        <taxon>Acanthomorphata</taxon>
        <taxon>Carangaria</taxon>
        <taxon>Carangiformes</taxon>
        <taxon>Carangidae</taxon>
        <taxon>Seriola</taxon>
    </lineage>
</organism>
<reference evidence="3" key="1">
    <citation type="submission" date="2025-08" db="UniProtKB">
        <authorList>
            <consortium name="Ensembl"/>
        </authorList>
    </citation>
    <scope>IDENTIFICATION</scope>
</reference>
<dbReference type="InterPro" id="IPR016186">
    <property type="entry name" value="C-type_lectin-like/link_sf"/>
</dbReference>
<protein>
    <recommendedName>
        <fullName evidence="2">C-type lectin domain-containing protein</fullName>
    </recommendedName>
</protein>
<dbReference type="SMART" id="SM00034">
    <property type="entry name" value="CLECT"/>
    <property type="match status" value="2"/>
</dbReference>
<feature type="domain" description="C-type lectin" evidence="2">
    <location>
        <begin position="120"/>
        <end position="201"/>
    </location>
</feature>
<evidence type="ECO:0000256" key="1">
    <source>
        <dbReference type="ARBA" id="ARBA00023157"/>
    </source>
</evidence>
<dbReference type="AlphaFoldDB" id="A0A3B4UCY5"/>
<sequence>MSVTWTEAQHYCREKHTDLVTIEGADDLSRLNRPSPSTEWSWIGLNDDPKSWKGVMGNDTNSWRWSATGETSETDYHNWYSDQPNDIGNQACLYIYIDGRWLDDPCQSKLSFVCFNTNPPGKRTYTAINNPLTWKDAQTYCRTYHTDLAMIENAQESRNVTSVMSEHYSWIGLYREPWKWSNNSRSSFRNWRSGEPNNYGG</sequence>